<name>A0A1Y1YCF8_9FUNG</name>
<protein>
    <submittedName>
        <fullName evidence="3">Uncharacterized protein</fullName>
    </submittedName>
</protein>
<keyword evidence="2" id="KW-0812">Transmembrane</keyword>
<evidence type="ECO:0000256" key="2">
    <source>
        <dbReference type="SAM" id="Phobius"/>
    </source>
</evidence>
<reference evidence="3 4" key="1">
    <citation type="submission" date="2016-07" db="EMBL/GenBank/DDBJ databases">
        <title>Pervasive Adenine N6-methylation of Active Genes in Fungi.</title>
        <authorList>
            <consortium name="DOE Joint Genome Institute"/>
            <person name="Mondo S.J."/>
            <person name="Dannebaum R.O."/>
            <person name="Kuo R.C."/>
            <person name="Labutti K."/>
            <person name="Haridas S."/>
            <person name="Kuo A."/>
            <person name="Salamov A."/>
            <person name="Ahrendt S.R."/>
            <person name="Lipzen A."/>
            <person name="Sullivan W."/>
            <person name="Andreopoulos W.B."/>
            <person name="Clum A."/>
            <person name="Lindquist E."/>
            <person name="Daum C."/>
            <person name="Ramamoorthy G.K."/>
            <person name="Gryganskyi A."/>
            <person name="Culley D."/>
            <person name="Magnuson J.K."/>
            <person name="James T.Y."/>
            <person name="O'Malley M.A."/>
            <person name="Stajich J.E."/>
            <person name="Spatafora J.W."/>
            <person name="Visel A."/>
            <person name="Grigoriev I.V."/>
        </authorList>
    </citation>
    <scope>NUCLEOTIDE SEQUENCE [LARGE SCALE GENOMIC DNA]</scope>
    <source>
        <strain evidence="3 4">CBS 931.73</strain>
    </source>
</reference>
<keyword evidence="2" id="KW-0472">Membrane</keyword>
<keyword evidence="2" id="KW-1133">Transmembrane helix</keyword>
<sequence>MATWFVQNILSSAQVASKRQSLSETSCHLMEHTKPLHRHSADVGAAKEVPITNRTTRHRRGMSSSKAGSDANAGLAMAMCGSGYAGGAAAYYLLDRTEQ</sequence>
<keyword evidence="4" id="KW-1185">Reference proteome</keyword>
<feature type="transmembrane region" description="Helical" evidence="2">
    <location>
        <begin position="73"/>
        <end position="94"/>
    </location>
</feature>
<accession>A0A1Y1YCF8</accession>
<proteinExistence type="predicted"/>
<dbReference type="InParanoid" id="A0A1Y1YCF8"/>
<evidence type="ECO:0000256" key="1">
    <source>
        <dbReference type="SAM" id="MobiDB-lite"/>
    </source>
</evidence>
<dbReference type="Proteomes" id="UP000193498">
    <property type="component" value="Unassembled WGS sequence"/>
</dbReference>
<gene>
    <name evidence="3" type="ORF">K493DRAFT_24099</name>
</gene>
<dbReference type="EMBL" id="MCFE01000171">
    <property type="protein sequence ID" value="ORX95615.1"/>
    <property type="molecule type" value="Genomic_DNA"/>
</dbReference>
<dbReference type="AlphaFoldDB" id="A0A1Y1YCF8"/>
<evidence type="ECO:0000313" key="3">
    <source>
        <dbReference type="EMBL" id="ORX95615.1"/>
    </source>
</evidence>
<feature type="region of interest" description="Disordered" evidence="1">
    <location>
        <begin position="35"/>
        <end position="68"/>
    </location>
</feature>
<organism evidence="3 4">
    <name type="scientific">Basidiobolus meristosporus CBS 931.73</name>
    <dbReference type="NCBI Taxonomy" id="1314790"/>
    <lineage>
        <taxon>Eukaryota</taxon>
        <taxon>Fungi</taxon>
        <taxon>Fungi incertae sedis</taxon>
        <taxon>Zoopagomycota</taxon>
        <taxon>Entomophthoromycotina</taxon>
        <taxon>Basidiobolomycetes</taxon>
        <taxon>Basidiobolales</taxon>
        <taxon>Basidiobolaceae</taxon>
        <taxon>Basidiobolus</taxon>
    </lineage>
</organism>
<evidence type="ECO:0000313" key="4">
    <source>
        <dbReference type="Proteomes" id="UP000193498"/>
    </source>
</evidence>
<comment type="caution">
    <text evidence="3">The sequence shown here is derived from an EMBL/GenBank/DDBJ whole genome shotgun (WGS) entry which is preliminary data.</text>
</comment>